<gene>
    <name evidence="1" type="ORF">NUW58_g5002</name>
</gene>
<name>A0ACC1P6S7_9PEZI</name>
<evidence type="ECO:0000313" key="2">
    <source>
        <dbReference type="Proteomes" id="UP001143856"/>
    </source>
</evidence>
<reference evidence="1" key="1">
    <citation type="submission" date="2022-10" db="EMBL/GenBank/DDBJ databases">
        <title>Genome Sequence of Xylaria curta.</title>
        <authorList>
            <person name="Buettner E."/>
        </authorList>
    </citation>
    <scope>NUCLEOTIDE SEQUENCE</scope>
    <source>
        <strain evidence="1">Babe10</strain>
    </source>
</reference>
<accession>A0ACC1P6S7</accession>
<sequence length="173" mass="18997">MHANRLCAIIAYLAVLTLAANSVDFHNDVFSAHHNHHNHHRSFDHPHPSLIKHNLKQQERHIPQSPNGPIYRCHDPHPEVFGPAPPVGDCDGVIELFGALTTDISVNLNEGCYQMVSGNCTGLVCPQRVGESTIPGALAAQYMRSPLRDECIANGLRGWWIDGQGWGVGVYLA</sequence>
<proteinExistence type="predicted"/>
<dbReference type="EMBL" id="JAPDGR010000939">
    <property type="protein sequence ID" value="KAJ2986492.1"/>
    <property type="molecule type" value="Genomic_DNA"/>
</dbReference>
<keyword evidence="2" id="KW-1185">Reference proteome</keyword>
<dbReference type="Proteomes" id="UP001143856">
    <property type="component" value="Unassembled WGS sequence"/>
</dbReference>
<organism evidence="1 2">
    <name type="scientific">Xylaria curta</name>
    <dbReference type="NCBI Taxonomy" id="42375"/>
    <lineage>
        <taxon>Eukaryota</taxon>
        <taxon>Fungi</taxon>
        <taxon>Dikarya</taxon>
        <taxon>Ascomycota</taxon>
        <taxon>Pezizomycotina</taxon>
        <taxon>Sordariomycetes</taxon>
        <taxon>Xylariomycetidae</taxon>
        <taxon>Xylariales</taxon>
        <taxon>Xylariaceae</taxon>
        <taxon>Xylaria</taxon>
    </lineage>
</organism>
<comment type="caution">
    <text evidence="1">The sequence shown here is derived from an EMBL/GenBank/DDBJ whole genome shotgun (WGS) entry which is preliminary data.</text>
</comment>
<protein>
    <submittedName>
        <fullName evidence="1">Uncharacterized protein</fullName>
    </submittedName>
</protein>
<evidence type="ECO:0000313" key="1">
    <source>
        <dbReference type="EMBL" id="KAJ2986492.1"/>
    </source>
</evidence>